<gene>
    <name evidence="2" type="ORF">D8S82_29260</name>
</gene>
<sequence>MQAFLLSVHVVFAILFVGPPAVAVSLFPRFVPATADVESAPQRAGERNVAVAQLLHRVTRVYGLLAVAVPVLGIVLATVQHRMTEVWIVVAMVLTAAAGALLGLRIVPAQRDVLARNATRAELGRMGMLGGIFNLLWVIVVVLMIVRPGAVTP</sequence>
<organism evidence="2 3">
    <name type="scientific">Mycolicibacterium hodleri</name>
    <dbReference type="NCBI Taxonomy" id="49897"/>
    <lineage>
        <taxon>Bacteria</taxon>
        <taxon>Bacillati</taxon>
        <taxon>Actinomycetota</taxon>
        <taxon>Actinomycetes</taxon>
        <taxon>Mycobacteriales</taxon>
        <taxon>Mycobacteriaceae</taxon>
        <taxon>Mycolicibacterium</taxon>
    </lineage>
</organism>
<feature type="transmembrane region" description="Helical" evidence="1">
    <location>
        <begin position="127"/>
        <end position="146"/>
    </location>
</feature>
<reference evidence="2 3" key="1">
    <citation type="submission" date="2018-10" db="EMBL/GenBank/DDBJ databases">
        <title>Draft genome of Mycobacterium hodleri strain B.</title>
        <authorList>
            <person name="Amande T.J."/>
            <person name="Mcgenity T.J."/>
        </authorList>
    </citation>
    <scope>NUCLEOTIDE SEQUENCE [LARGE SCALE GENOMIC DNA]</scope>
    <source>
        <strain evidence="2 3">B</strain>
    </source>
</reference>
<evidence type="ECO:0000313" key="2">
    <source>
        <dbReference type="EMBL" id="TQR83042.1"/>
    </source>
</evidence>
<name>A0A544VSS0_9MYCO</name>
<evidence type="ECO:0000313" key="3">
    <source>
        <dbReference type="Proteomes" id="UP000315759"/>
    </source>
</evidence>
<dbReference type="EMBL" id="VIFX01000053">
    <property type="protein sequence ID" value="TQR83042.1"/>
    <property type="molecule type" value="Genomic_DNA"/>
</dbReference>
<evidence type="ECO:0008006" key="4">
    <source>
        <dbReference type="Google" id="ProtNLM"/>
    </source>
</evidence>
<keyword evidence="1" id="KW-1133">Transmembrane helix</keyword>
<feature type="transmembrane region" description="Helical" evidence="1">
    <location>
        <begin position="61"/>
        <end position="79"/>
    </location>
</feature>
<keyword evidence="3" id="KW-1185">Reference proteome</keyword>
<comment type="caution">
    <text evidence="2">The sequence shown here is derived from an EMBL/GenBank/DDBJ whole genome shotgun (WGS) entry which is preliminary data.</text>
</comment>
<evidence type="ECO:0000256" key="1">
    <source>
        <dbReference type="SAM" id="Phobius"/>
    </source>
</evidence>
<dbReference type="Proteomes" id="UP000315759">
    <property type="component" value="Unassembled WGS sequence"/>
</dbReference>
<keyword evidence="1" id="KW-0812">Transmembrane</keyword>
<keyword evidence="1" id="KW-0472">Membrane</keyword>
<feature type="transmembrane region" description="Helical" evidence="1">
    <location>
        <begin position="86"/>
        <end position="107"/>
    </location>
</feature>
<proteinExistence type="predicted"/>
<accession>A0A544VSS0</accession>
<protein>
    <recommendedName>
        <fullName evidence="4">Integral membrane protein</fullName>
    </recommendedName>
</protein>
<dbReference type="AlphaFoldDB" id="A0A544VSS0"/>
<dbReference type="RefSeq" id="WP_142555444.1">
    <property type="nucleotide sequence ID" value="NZ_VIFX01000053.1"/>
</dbReference>